<dbReference type="AlphaFoldDB" id="A0A1H5U895"/>
<evidence type="ECO:0000313" key="1">
    <source>
        <dbReference type="EMBL" id="SEF70581.1"/>
    </source>
</evidence>
<evidence type="ECO:0000313" key="2">
    <source>
        <dbReference type="Proteomes" id="UP000236752"/>
    </source>
</evidence>
<dbReference type="EMBL" id="FNUZ01000001">
    <property type="protein sequence ID" value="SEF70581.1"/>
    <property type="molecule type" value="Genomic_DNA"/>
</dbReference>
<name>A0A1H5U895_9RHOB</name>
<gene>
    <name evidence="1" type="ORF">SAMN04488045_0879</name>
</gene>
<reference evidence="1 2" key="1">
    <citation type="submission" date="2016-10" db="EMBL/GenBank/DDBJ databases">
        <authorList>
            <person name="de Groot N.N."/>
        </authorList>
    </citation>
    <scope>NUCLEOTIDE SEQUENCE [LARGE SCALE GENOMIC DNA]</scope>
    <source>
        <strain evidence="1 2">DSM 26915</strain>
    </source>
</reference>
<accession>A0A1H5U895</accession>
<proteinExistence type="predicted"/>
<keyword evidence="2" id="KW-1185">Reference proteome</keyword>
<dbReference type="Proteomes" id="UP000236752">
    <property type="component" value="Unassembled WGS sequence"/>
</dbReference>
<sequence length="45" mass="5046">MDAFIHFVITGIYCVITKYAQVVCDSFLGCSETLAQKKARSLRAF</sequence>
<organism evidence="1 2">
    <name type="scientific">Thalassococcus halodurans</name>
    <dbReference type="NCBI Taxonomy" id="373675"/>
    <lineage>
        <taxon>Bacteria</taxon>
        <taxon>Pseudomonadati</taxon>
        <taxon>Pseudomonadota</taxon>
        <taxon>Alphaproteobacteria</taxon>
        <taxon>Rhodobacterales</taxon>
        <taxon>Roseobacteraceae</taxon>
        <taxon>Thalassococcus</taxon>
    </lineage>
</organism>
<protein>
    <submittedName>
        <fullName evidence="1">Uncharacterized protein</fullName>
    </submittedName>
</protein>